<feature type="domain" description="HTH merR-type" evidence="3">
    <location>
        <begin position="35"/>
        <end position="96"/>
    </location>
</feature>
<dbReference type="OrthoDB" id="3191171at2"/>
<dbReference type="InterPro" id="IPR009061">
    <property type="entry name" value="DNA-bd_dom_put_sf"/>
</dbReference>
<dbReference type="GO" id="GO:0003700">
    <property type="term" value="F:DNA-binding transcription factor activity"/>
    <property type="evidence" value="ECO:0007669"/>
    <property type="project" value="InterPro"/>
</dbReference>
<evidence type="ECO:0000256" key="1">
    <source>
        <dbReference type="ARBA" id="ARBA00023125"/>
    </source>
</evidence>
<dbReference type="InterPro" id="IPR047057">
    <property type="entry name" value="MerR_fam"/>
</dbReference>
<dbReference type="Pfam" id="PF13411">
    <property type="entry name" value="MerR_1"/>
    <property type="match status" value="1"/>
</dbReference>
<feature type="compositionally biased region" description="Basic and acidic residues" evidence="2">
    <location>
        <begin position="158"/>
        <end position="169"/>
    </location>
</feature>
<dbReference type="AlphaFoldDB" id="A0A5C8ZIH9"/>
<comment type="caution">
    <text evidence="4">The sequence shown here is derived from an EMBL/GenBank/DDBJ whole genome shotgun (WGS) entry which is preliminary data.</text>
</comment>
<dbReference type="PANTHER" id="PTHR30204">
    <property type="entry name" value="REDOX-CYCLING DRUG-SENSING TRANSCRIPTIONAL ACTIVATOR SOXR"/>
    <property type="match status" value="1"/>
</dbReference>
<dbReference type="PANTHER" id="PTHR30204:SF89">
    <property type="entry name" value="HTH MERR-TYPE DOMAIN-CONTAINING PROTEIN"/>
    <property type="match status" value="1"/>
</dbReference>
<dbReference type="EMBL" id="VKAC01000004">
    <property type="protein sequence ID" value="TXR56680.1"/>
    <property type="molecule type" value="Genomic_DNA"/>
</dbReference>
<protein>
    <submittedName>
        <fullName evidence="4">MerR family transcriptional regulator</fullName>
    </submittedName>
</protein>
<proteinExistence type="predicted"/>
<feature type="compositionally biased region" description="Low complexity" evidence="2">
    <location>
        <begin position="126"/>
        <end position="140"/>
    </location>
</feature>
<feature type="region of interest" description="Disordered" evidence="2">
    <location>
        <begin position="98"/>
        <end position="169"/>
    </location>
</feature>
<dbReference type="GO" id="GO:0003677">
    <property type="term" value="F:DNA binding"/>
    <property type="evidence" value="ECO:0007669"/>
    <property type="project" value="UniProtKB-KW"/>
</dbReference>
<gene>
    <name evidence="4" type="ORF">FMM08_07950</name>
</gene>
<keyword evidence="1" id="KW-0238">DNA-binding</keyword>
<reference evidence="4 5" key="1">
    <citation type="submission" date="2019-07" db="EMBL/GenBank/DDBJ databases">
        <title>Quadrisphaera sp. strain DD2A genome sequencing and assembly.</title>
        <authorList>
            <person name="Kim I."/>
        </authorList>
    </citation>
    <scope>NUCLEOTIDE SEQUENCE [LARGE SCALE GENOMIC DNA]</scope>
    <source>
        <strain evidence="4 5">DD2A</strain>
    </source>
</reference>
<name>A0A5C8ZIH9_9ACTN</name>
<evidence type="ECO:0000313" key="5">
    <source>
        <dbReference type="Proteomes" id="UP000321234"/>
    </source>
</evidence>
<accession>A0A5C8ZIH9</accession>
<dbReference type="Gene3D" id="1.10.1660.10">
    <property type="match status" value="1"/>
</dbReference>
<dbReference type="Proteomes" id="UP000321234">
    <property type="component" value="Unassembled WGS sequence"/>
</dbReference>
<evidence type="ECO:0000259" key="3">
    <source>
        <dbReference type="PROSITE" id="PS50937"/>
    </source>
</evidence>
<sequence>MSERAASRAPQPASADGGRQQLLTIGELLAQLAPEFSDVTHSKVRFLEDRGLVSPQRTPSGYRKFTPADVERLRTVLRLQRDQYMPLRVIREHLAAQDASADGGAGAAAGTHQDDTPVDDDPPSPSTGSPPSTASTASVETSEDPPAASSVTRGGGGADRREPVSRSEVLEQAGGSLALLEALEDHGLLPRESAGRYPRSALDLVRAAVVLGEHGIEPRHLRALRTAVGAEAALVDQVVSPLRRARPGERPERADERADDAERVALELVTSLLSLHAAALGCALDEVAPLS</sequence>
<dbReference type="InterPro" id="IPR000551">
    <property type="entry name" value="MerR-type_HTH_dom"/>
</dbReference>
<evidence type="ECO:0000256" key="2">
    <source>
        <dbReference type="SAM" id="MobiDB-lite"/>
    </source>
</evidence>
<dbReference type="CDD" id="cd00592">
    <property type="entry name" value="HTH_MerR-like"/>
    <property type="match status" value="1"/>
</dbReference>
<dbReference type="SUPFAM" id="SSF46955">
    <property type="entry name" value="Putative DNA-binding domain"/>
    <property type="match status" value="1"/>
</dbReference>
<organism evidence="4 5">
    <name type="scientific">Quadrisphaera setariae</name>
    <dbReference type="NCBI Taxonomy" id="2593304"/>
    <lineage>
        <taxon>Bacteria</taxon>
        <taxon>Bacillati</taxon>
        <taxon>Actinomycetota</taxon>
        <taxon>Actinomycetes</taxon>
        <taxon>Kineosporiales</taxon>
        <taxon>Kineosporiaceae</taxon>
        <taxon>Quadrisphaera</taxon>
    </lineage>
</organism>
<keyword evidence="5" id="KW-1185">Reference proteome</keyword>
<evidence type="ECO:0000313" key="4">
    <source>
        <dbReference type="EMBL" id="TXR56680.1"/>
    </source>
</evidence>
<dbReference type="PROSITE" id="PS50937">
    <property type="entry name" value="HTH_MERR_2"/>
    <property type="match status" value="1"/>
</dbReference>
<dbReference type="SMART" id="SM00422">
    <property type="entry name" value="HTH_MERR"/>
    <property type="match status" value="1"/>
</dbReference>